<dbReference type="GO" id="GO:0006355">
    <property type="term" value="P:regulation of DNA-templated transcription"/>
    <property type="evidence" value="ECO:0007669"/>
    <property type="project" value="TreeGrafter"/>
</dbReference>
<name>A0A1B6DUH2_9HEMI</name>
<evidence type="ECO:0000313" key="4">
    <source>
        <dbReference type="EMBL" id="JAS29289.1"/>
    </source>
</evidence>
<dbReference type="Pfam" id="PF00634">
    <property type="entry name" value="BRCA2"/>
    <property type="match status" value="3"/>
</dbReference>
<keyword evidence="1" id="KW-0677">Repeat</keyword>
<dbReference type="GO" id="GO:0005634">
    <property type="term" value="C:nucleus"/>
    <property type="evidence" value="ECO:0007669"/>
    <property type="project" value="TreeGrafter"/>
</dbReference>
<organism evidence="4">
    <name type="scientific">Clastoptera arizonana</name>
    <name type="common">Arizona spittle bug</name>
    <dbReference type="NCBI Taxonomy" id="38151"/>
    <lineage>
        <taxon>Eukaryota</taxon>
        <taxon>Metazoa</taxon>
        <taxon>Ecdysozoa</taxon>
        <taxon>Arthropoda</taxon>
        <taxon>Hexapoda</taxon>
        <taxon>Insecta</taxon>
        <taxon>Pterygota</taxon>
        <taxon>Neoptera</taxon>
        <taxon>Paraneoptera</taxon>
        <taxon>Hemiptera</taxon>
        <taxon>Auchenorrhyncha</taxon>
        <taxon>Cercopoidea</taxon>
        <taxon>Clastopteridae</taxon>
        <taxon>Clastoptera</taxon>
    </lineage>
</organism>
<evidence type="ECO:0000256" key="3">
    <source>
        <dbReference type="ARBA" id="ARBA00023204"/>
    </source>
</evidence>
<dbReference type="GO" id="GO:0000724">
    <property type="term" value="P:double-strand break repair via homologous recombination"/>
    <property type="evidence" value="ECO:0007669"/>
    <property type="project" value="InterPro"/>
</dbReference>
<dbReference type="EMBL" id="GEDC01008009">
    <property type="protein sequence ID" value="JAS29289.1"/>
    <property type="molecule type" value="Transcribed_RNA"/>
</dbReference>
<evidence type="ECO:0000256" key="1">
    <source>
        <dbReference type="ARBA" id="ARBA00022737"/>
    </source>
</evidence>
<gene>
    <name evidence="4" type="ORF">g.15314</name>
</gene>
<evidence type="ECO:0000256" key="2">
    <source>
        <dbReference type="ARBA" id="ARBA00022763"/>
    </source>
</evidence>
<accession>A0A1B6DUH2</accession>
<reference evidence="4" key="1">
    <citation type="submission" date="2015-12" db="EMBL/GenBank/DDBJ databases">
        <title>De novo transcriptome assembly of four potential Pierce s Disease insect vectors from Arizona vineyards.</title>
        <authorList>
            <person name="Tassone E.E."/>
        </authorList>
    </citation>
    <scope>NUCLEOTIDE SEQUENCE</scope>
</reference>
<dbReference type="PANTHER" id="PTHR11289">
    <property type="entry name" value="BREAST CANCER TYPE 2 SUSCEPTIBILITY PROTEIN BRCA2"/>
    <property type="match status" value="1"/>
</dbReference>
<dbReference type="InterPro" id="IPR002093">
    <property type="entry name" value="BRCA2_repeat"/>
</dbReference>
<keyword evidence="3" id="KW-0234">DNA repair</keyword>
<proteinExistence type="predicted"/>
<dbReference type="AlphaFoldDB" id="A0A1B6DUH2"/>
<dbReference type="PANTHER" id="PTHR11289:SF0">
    <property type="entry name" value="BREAST CANCER TYPE 2 SUSCEPTIBILITY PROTEIN"/>
    <property type="match status" value="1"/>
</dbReference>
<protein>
    <submittedName>
        <fullName evidence="4">Uncharacterized protein</fullName>
    </submittedName>
</protein>
<dbReference type="PROSITE" id="PS50138">
    <property type="entry name" value="BRCA2_REPEAT"/>
    <property type="match status" value="3"/>
</dbReference>
<feature type="non-terminal residue" evidence="4">
    <location>
        <position position="517"/>
    </location>
</feature>
<dbReference type="InterPro" id="IPR015525">
    <property type="entry name" value="BRCA2"/>
</dbReference>
<sequence>MTDVNNLDEMFEEEIFDIKGLCEEWDKTSIKMKVPGIPMNQNIKNNSFLGIKNDNMNESKVRFTDNLPADQRCSNTQILNENENEKNTLESCEYTAQQGFSSTPLHNDKSTAQALFLEKVIDILCSPVLKGGSNEIYKKEVNSKSVKAKLKKRLFHTLSDENYKNVRQVKPKLEYRNETCQNEINLTEQNYLTLKTETSSNIFSGHHLNLLDEHSKIALKEVSSGKNYIKTFTNKKAIHISKFEKNSIDEDRINIGGILKPVKSNEFTKAINNFSENNYLYTKMAAEQKQTEIEKTKEMVINPDVLKIIKSNERYNLFHRSNSNNHEIGVECLNKGNIVVKPLNINKLEQHKYIDLDFKIFNESNSKQFEEDLNNINIDNQTHVHKKVITIPEDLLEKTHRQIDFKEFQTASGKSVNMSEDAYTKVKHLFLDVGETPLKENKLDSYKKLTTRFQTASGKAVNISEDALVKAKHLFHEEDETPLNEDKLEFYNDVNAGFQTASGKAVNISKDALVKVK</sequence>
<keyword evidence="2" id="KW-0227">DNA damage</keyword>